<dbReference type="SUPFAM" id="SSF47203">
    <property type="entry name" value="Acyl-CoA dehydrogenase C-terminal domain-like"/>
    <property type="match status" value="1"/>
</dbReference>
<protein>
    <recommendedName>
        <fullName evidence="9">3-methylmercaptopropionyl-CoA dehydrogenase</fullName>
        <ecNumber evidence="8">1.3.99.41</ecNumber>
    </recommendedName>
</protein>
<dbReference type="Pfam" id="PF02770">
    <property type="entry name" value="Acyl-CoA_dh_M"/>
    <property type="match status" value="1"/>
</dbReference>
<dbReference type="Pfam" id="PF00441">
    <property type="entry name" value="Acyl-CoA_dh_1"/>
    <property type="match status" value="1"/>
</dbReference>
<name>A0A1L3ZT52_9SPHN</name>
<evidence type="ECO:0000256" key="7">
    <source>
        <dbReference type="ARBA" id="ARBA00058683"/>
    </source>
</evidence>
<comment type="catalytic activity">
    <reaction evidence="6">
        <text>3-(methylsulfanyl)propanoyl-CoA + oxidized [electron-transfer flavoprotein] + H(+) = 3-(methylsulfanyl)acryloyl-CoA + reduced [electron-transfer flavoprotein]</text>
        <dbReference type="Rhea" id="RHEA:52612"/>
        <dbReference type="Rhea" id="RHEA-COMP:10685"/>
        <dbReference type="Rhea" id="RHEA-COMP:10686"/>
        <dbReference type="ChEBI" id="CHEBI:15378"/>
        <dbReference type="ChEBI" id="CHEBI:57692"/>
        <dbReference type="ChEBI" id="CHEBI:58307"/>
        <dbReference type="ChEBI" id="CHEBI:82815"/>
        <dbReference type="ChEBI" id="CHEBI:84994"/>
        <dbReference type="EC" id="1.3.99.41"/>
    </reaction>
    <physiologicalReaction direction="left-to-right" evidence="6">
        <dbReference type="Rhea" id="RHEA:52613"/>
    </physiologicalReaction>
</comment>
<evidence type="ECO:0000256" key="9">
    <source>
        <dbReference type="ARBA" id="ARBA00069043"/>
    </source>
</evidence>
<evidence type="ECO:0000256" key="5">
    <source>
        <dbReference type="ARBA" id="ARBA00023002"/>
    </source>
</evidence>
<dbReference type="PANTHER" id="PTHR42803:SF1">
    <property type="entry name" value="BROAD-SPECIFICITY LINEAR ACYL-COA DEHYDROGENASE FADE5"/>
    <property type="match status" value="1"/>
</dbReference>
<feature type="domain" description="Acetyl-CoA dehydrogenase-like C-terminal" evidence="14">
    <location>
        <begin position="462"/>
        <end position="573"/>
    </location>
</feature>
<dbReference type="Gene3D" id="1.20.140.10">
    <property type="entry name" value="Butyryl-CoA Dehydrogenase, subunit A, domain 3"/>
    <property type="match status" value="1"/>
</dbReference>
<dbReference type="Pfam" id="PF02771">
    <property type="entry name" value="Acyl-CoA_dh_N"/>
    <property type="match status" value="1"/>
</dbReference>
<dbReference type="Proteomes" id="UP000182063">
    <property type="component" value="Chromosome"/>
</dbReference>
<evidence type="ECO:0000313" key="15">
    <source>
        <dbReference type="EMBL" id="API58816.1"/>
    </source>
</evidence>
<dbReference type="EC" id="1.3.99.41" evidence="8"/>
<evidence type="ECO:0000256" key="4">
    <source>
        <dbReference type="ARBA" id="ARBA00022827"/>
    </source>
</evidence>
<keyword evidence="16" id="KW-1185">Reference proteome</keyword>
<keyword evidence="4 10" id="KW-0274">FAD</keyword>
<evidence type="ECO:0000256" key="6">
    <source>
        <dbReference type="ARBA" id="ARBA00051388"/>
    </source>
</evidence>
<dbReference type="FunFam" id="2.40.110.10:FF:000031">
    <property type="entry name" value="Acyl-CoA dehydrogenase, putative"/>
    <property type="match status" value="1"/>
</dbReference>
<feature type="domain" description="Acyl-CoA oxidase/dehydrogenase middle" evidence="12">
    <location>
        <begin position="160"/>
        <end position="269"/>
    </location>
</feature>
<dbReference type="InterPro" id="IPR013786">
    <property type="entry name" value="AcylCoA_DH/ox_N"/>
</dbReference>
<proteinExistence type="inferred from homology"/>
<dbReference type="InterPro" id="IPR009100">
    <property type="entry name" value="AcylCoA_DH/oxidase_NM_dom_sf"/>
</dbReference>
<dbReference type="InterPro" id="IPR009075">
    <property type="entry name" value="AcylCo_DH/oxidase_C"/>
</dbReference>
<dbReference type="PANTHER" id="PTHR42803">
    <property type="entry name" value="ACYL-COA DEHYDROGENASE"/>
    <property type="match status" value="1"/>
</dbReference>
<feature type="domain" description="Acyl-CoA dehydrogenase/oxidase N-terminal" evidence="13">
    <location>
        <begin position="78"/>
        <end position="156"/>
    </location>
</feature>
<sequence length="577" mass="61236">MFDYVPPIEDYRFLLSQVLGFDEAMEELSIEVDANLAVTVLEEAGRLCAERLHPLNRPGDEQGSTLVNGAVQTPDGFAEAYREFVAAGWPAMSAKPEYGGQGLPFILQLWLDEMISAANLSFGLFPGLTRGACEAVMAHASAELKDMWLPRLVSGEWTGAMALTESGAGTDLALLKTKAVPNADGSYAVTGTKIFISSGDHDLAGNIVHLVLARLPDAPEGVKGISLFLVPKYLPDADGGFTVRNGMSVGALEKKMGIHAQPTCVMNYDGATGWLVGEPHRGLAAMFTMMNAERLMVGIQGLGIAGAAYQQAVGYARERLQGRSSDGSRGPVPIIEHADVRRMLLNIRGFVEAGRALAGWTALQLDRSHSHPDAGERAKADAFVALLTPVVKASFTDLGFESAVQAQQVFGGHGYIRESGVEQYVRDARIAQIYEGTNGVQAMDLVGRKLPLAGGATVEAFLALIAADLDAAGDIAIAGKVRDALSLLERTTMALRGKGTDAVGAAAVDYLRLFSLVAYGWMWVRMAAAAAGDTPQHSAKRAVADYFVERMLPQAHALAASVAAGEETIMALPADSF</sequence>
<evidence type="ECO:0000259" key="14">
    <source>
        <dbReference type="Pfam" id="PF12806"/>
    </source>
</evidence>
<dbReference type="RefSeq" id="WP_072596369.1">
    <property type="nucleotide sequence ID" value="NZ_CP018221.1"/>
</dbReference>
<dbReference type="STRING" id="1921510.BSL82_05435"/>
<comment type="cofactor">
    <cofactor evidence="1 10">
        <name>FAD</name>
        <dbReference type="ChEBI" id="CHEBI:57692"/>
    </cofactor>
</comment>
<dbReference type="GO" id="GO:0016627">
    <property type="term" value="F:oxidoreductase activity, acting on the CH-CH group of donors"/>
    <property type="evidence" value="ECO:0007669"/>
    <property type="project" value="InterPro"/>
</dbReference>
<dbReference type="InterPro" id="IPR006091">
    <property type="entry name" value="Acyl-CoA_Oxase/DH_mid-dom"/>
</dbReference>
<evidence type="ECO:0000259" key="13">
    <source>
        <dbReference type="Pfam" id="PF02771"/>
    </source>
</evidence>
<organism evidence="15 16">
    <name type="scientific">Tardibacter chloracetimidivorans</name>
    <dbReference type="NCBI Taxonomy" id="1921510"/>
    <lineage>
        <taxon>Bacteria</taxon>
        <taxon>Pseudomonadati</taxon>
        <taxon>Pseudomonadota</taxon>
        <taxon>Alphaproteobacteria</taxon>
        <taxon>Sphingomonadales</taxon>
        <taxon>Sphingomonadaceae</taxon>
        <taxon>Tardibacter</taxon>
    </lineage>
</organism>
<evidence type="ECO:0000256" key="10">
    <source>
        <dbReference type="RuleBase" id="RU362125"/>
    </source>
</evidence>
<comment type="similarity">
    <text evidence="2 10">Belongs to the acyl-CoA dehydrogenase family.</text>
</comment>
<comment type="function">
    <text evidence="7">Involved in the assimilation of dimethylsulphoniopropionate (DMSP), an important compound in the fixation of carbon in marine phytoplankton, by mediating the conversion of 3-(methylthio)propanoyl-CoA (MMPA-CoA) to 3-(methylthio)acryloyl-CoA (MTA-CoA).</text>
</comment>
<dbReference type="Gene3D" id="1.10.540.10">
    <property type="entry name" value="Acyl-CoA dehydrogenase/oxidase, N-terminal domain"/>
    <property type="match status" value="1"/>
</dbReference>
<keyword evidence="5 10" id="KW-0560">Oxidoreductase</keyword>
<dbReference type="InterPro" id="IPR036250">
    <property type="entry name" value="AcylCo_DH-like_C"/>
</dbReference>
<dbReference type="Pfam" id="PF12806">
    <property type="entry name" value="Acyl-CoA_dh_C"/>
    <property type="match status" value="1"/>
</dbReference>
<evidence type="ECO:0000256" key="2">
    <source>
        <dbReference type="ARBA" id="ARBA00009347"/>
    </source>
</evidence>
<evidence type="ECO:0000256" key="1">
    <source>
        <dbReference type="ARBA" id="ARBA00001974"/>
    </source>
</evidence>
<evidence type="ECO:0000256" key="3">
    <source>
        <dbReference type="ARBA" id="ARBA00022630"/>
    </source>
</evidence>
<dbReference type="EMBL" id="CP018221">
    <property type="protein sequence ID" value="API58816.1"/>
    <property type="molecule type" value="Genomic_DNA"/>
</dbReference>
<dbReference type="Gene3D" id="2.40.110.10">
    <property type="entry name" value="Butyryl-CoA Dehydrogenase, subunit A, domain 2"/>
    <property type="match status" value="1"/>
</dbReference>
<evidence type="ECO:0000259" key="11">
    <source>
        <dbReference type="Pfam" id="PF00441"/>
    </source>
</evidence>
<accession>A0A1L3ZT52</accession>
<dbReference type="InterPro" id="IPR052166">
    <property type="entry name" value="Diverse_Acyl-CoA_DH"/>
</dbReference>
<evidence type="ECO:0000259" key="12">
    <source>
        <dbReference type="Pfam" id="PF02770"/>
    </source>
</evidence>
<evidence type="ECO:0000256" key="8">
    <source>
        <dbReference type="ARBA" id="ARBA00066694"/>
    </source>
</evidence>
<dbReference type="KEGG" id="sphj:BSL82_05435"/>
<evidence type="ECO:0000313" key="16">
    <source>
        <dbReference type="Proteomes" id="UP000182063"/>
    </source>
</evidence>
<gene>
    <name evidence="15" type="ORF">BSL82_05435</name>
</gene>
<dbReference type="InterPro" id="IPR025878">
    <property type="entry name" value="Acyl-CoA_dh-like_C_dom"/>
</dbReference>
<reference evidence="16" key="1">
    <citation type="submission" date="2016-11" db="EMBL/GenBank/DDBJ databases">
        <title>Complete Genome Sequence of alachlor-degrading Sphingomonas sp. strain JJ-A5.</title>
        <authorList>
            <person name="Lee H."/>
            <person name="Ka J.-O."/>
        </authorList>
    </citation>
    <scope>NUCLEOTIDE SEQUENCE [LARGE SCALE GENOMIC DNA]</scope>
    <source>
        <strain evidence="16">JJ-A5</strain>
    </source>
</reference>
<dbReference type="AlphaFoldDB" id="A0A1L3ZT52"/>
<dbReference type="SUPFAM" id="SSF56645">
    <property type="entry name" value="Acyl-CoA dehydrogenase NM domain-like"/>
    <property type="match status" value="1"/>
</dbReference>
<dbReference type="GO" id="GO:0050660">
    <property type="term" value="F:flavin adenine dinucleotide binding"/>
    <property type="evidence" value="ECO:0007669"/>
    <property type="project" value="InterPro"/>
</dbReference>
<dbReference type="InterPro" id="IPR037069">
    <property type="entry name" value="AcylCoA_DH/ox_N_sf"/>
</dbReference>
<keyword evidence="3 10" id="KW-0285">Flavoprotein</keyword>
<feature type="domain" description="Acyl-CoA dehydrogenase/oxidase C-terminal" evidence="11">
    <location>
        <begin position="281"/>
        <end position="445"/>
    </location>
</feature>
<dbReference type="OrthoDB" id="9807883at2"/>
<dbReference type="InterPro" id="IPR046373">
    <property type="entry name" value="Acyl-CoA_Oxase/DH_mid-dom_sf"/>
</dbReference>